<dbReference type="AlphaFoldDB" id="A0A8J5K6M4"/>
<reference evidence="10" key="1">
    <citation type="journal article" date="2021" name="Sci. Adv.">
        <title>The American lobster genome reveals insights on longevity, neural, and immune adaptations.</title>
        <authorList>
            <person name="Polinski J.M."/>
            <person name="Zimin A.V."/>
            <person name="Clark K.F."/>
            <person name="Kohn A.B."/>
            <person name="Sadowski N."/>
            <person name="Timp W."/>
            <person name="Ptitsyn A."/>
            <person name="Khanna P."/>
            <person name="Romanova D.Y."/>
            <person name="Williams P."/>
            <person name="Greenwood S.J."/>
            <person name="Moroz L.L."/>
            <person name="Walt D.R."/>
            <person name="Bodnar A.G."/>
        </authorList>
    </citation>
    <scope>NUCLEOTIDE SEQUENCE</scope>
    <source>
        <strain evidence="10">GMGI-L3</strain>
    </source>
</reference>
<dbReference type="Gene3D" id="1.20.1250.20">
    <property type="entry name" value="MFS general substrate transporter like domains"/>
    <property type="match status" value="2"/>
</dbReference>
<name>A0A8J5K6M4_HOMAM</name>
<dbReference type="GO" id="GO:0016020">
    <property type="term" value="C:membrane"/>
    <property type="evidence" value="ECO:0007669"/>
    <property type="project" value="UniProtKB-SubCell"/>
</dbReference>
<organism evidence="10 11">
    <name type="scientific">Homarus americanus</name>
    <name type="common">American lobster</name>
    <dbReference type="NCBI Taxonomy" id="6706"/>
    <lineage>
        <taxon>Eukaryota</taxon>
        <taxon>Metazoa</taxon>
        <taxon>Ecdysozoa</taxon>
        <taxon>Arthropoda</taxon>
        <taxon>Crustacea</taxon>
        <taxon>Multicrustacea</taxon>
        <taxon>Malacostraca</taxon>
        <taxon>Eumalacostraca</taxon>
        <taxon>Eucarida</taxon>
        <taxon>Decapoda</taxon>
        <taxon>Pleocyemata</taxon>
        <taxon>Astacidea</taxon>
        <taxon>Nephropoidea</taxon>
        <taxon>Nephropidae</taxon>
        <taxon>Homarus</taxon>
    </lineage>
</organism>
<feature type="transmembrane region" description="Helical" evidence="9">
    <location>
        <begin position="599"/>
        <end position="620"/>
    </location>
</feature>
<evidence type="ECO:0000256" key="7">
    <source>
        <dbReference type="RuleBase" id="RU003755"/>
    </source>
</evidence>
<feature type="transmembrane region" description="Helical" evidence="9">
    <location>
        <begin position="173"/>
        <end position="190"/>
    </location>
</feature>
<feature type="compositionally biased region" description="Polar residues" evidence="8">
    <location>
        <begin position="643"/>
        <end position="654"/>
    </location>
</feature>
<evidence type="ECO:0000256" key="2">
    <source>
        <dbReference type="ARBA" id="ARBA00005982"/>
    </source>
</evidence>
<accession>A0A8J5K6M4</accession>
<dbReference type="InterPro" id="IPR018456">
    <property type="entry name" value="PTR2_symporter_CS"/>
</dbReference>
<comment type="similarity">
    <text evidence="2 7">Belongs to the major facilitator superfamily. Proton-dependent oligopeptide transporter (POT/PTR) (TC 2.A.17) family.</text>
</comment>
<dbReference type="Pfam" id="PF00854">
    <property type="entry name" value="PTR2"/>
    <property type="match status" value="1"/>
</dbReference>
<evidence type="ECO:0000256" key="4">
    <source>
        <dbReference type="ARBA" id="ARBA00022856"/>
    </source>
</evidence>
<sequence length="654" mass="74659">MYAPLLSRDVWDEEEDDIHYPSYTVGDDGDDDEEVLYWSLDHNKKMECSKLLEGGEKMYDDPDQTEERVKYPRSVFFIIGTEFCERFSYYGMKAILTLYLHNELKFSEDSSTVIYHVWSMLCYFTPILGAIIADTLLGRFRTIFYISVLYVFGNAVLSLSAVPPVFPDLGPKIAVSLTGLFLIALGTGGIKPCVSAFGGDQFVLPKQERQLTQFFSIFYFSINAGSLLSTYITPILRDNVHCYGDDCYCLAFGIPAILMVVALSIFVAGNIARLYRKVAPQGSILADVCRCIWHALRQKCKTKENKEHWLDHASDKFDKSLISDVKVVLKILLLYIPLPFFWALFDQQETYPIALENGETRLALINTLPCNIRLNMSWEEKEVNLTHLEQVVYKSINIHGQNATLNVTLDLEDETCGDVIHVMPDYEIFVTEKQAQTVLITIDTTIVQMVPVDPPDEYLKPSSGLPRLRMLYNLGVIPFNSTVLLKGKFDTPFEFKIKEKPQGYISGTGYEVYLPTSDGGHEKSPYKIDVKLGGVYNFLVQKSLDEAHTNQTTVKNFQITPPNSVHMLWLIPQYFIITVSEIMFSITGLEFSFTQAMEFFLFAILMFIDMILFAMIAYRYKYIDELAVENNDKTEESEKVGQYNESFSNNETKF</sequence>
<dbReference type="InterPro" id="IPR036259">
    <property type="entry name" value="MFS_trans_sf"/>
</dbReference>
<feature type="transmembrane region" description="Helical" evidence="9">
    <location>
        <begin position="211"/>
        <end position="232"/>
    </location>
</feature>
<feature type="transmembrane region" description="Helical" evidence="9">
    <location>
        <begin position="252"/>
        <end position="272"/>
    </location>
</feature>
<comment type="caution">
    <text evidence="10">The sequence shown here is derived from an EMBL/GenBank/DDBJ whole genome shotgun (WGS) entry which is preliminary data.</text>
</comment>
<dbReference type="SUPFAM" id="SSF103473">
    <property type="entry name" value="MFS general substrate transporter"/>
    <property type="match status" value="1"/>
</dbReference>
<keyword evidence="5 9" id="KW-1133">Transmembrane helix</keyword>
<evidence type="ECO:0000313" key="11">
    <source>
        <dbReference type="Proteomes" id="UP000747542"/>
    </source>
</evidence>
<dbReference type="GO" id="GO:0006857">
    <property type="term" value="P:oligopeptide transport"/>
    <property type="evidence" value="ECO:0007669"/>
    <property type="project" value="InterPro"/>
</dbReference>
<keyword evidence="7" id="KW-0813">Transport</keyword>
<dbReference type="GO" id="GO:0022857">
    <property type="term" value="F:transmembrane transporter activity"/>
    <property type="evidence" value="ECO:0007669"/>
    <property type="project" value="InterPro"/>
</dbReference>
<dbReference type="PROSITE" id="PS01022">
    <property type="entry name" value="PTR2_1"/>
    <property type="match status" value="1"/>
</dbReference>
<dbReference type="EMBL" id="JAHLQT010019607">
    <property type="protein sequence ID" value="KAG7168678.1"/>
    <property type="molecule type" value="Genomic_DNA"/>
</dbReference>
<evidence type="ECO:0000256" key="6">
    <source>
        <dbReference type="ARBA" id="ARBA00023136"/>
    </source>
</evidence>
<keyword evidence="3 7" id="KW-0812">Transmembrane</keyword>
<gene>
    <name evidence="10" type="primary">Slc15a2-L</name>
    <name evidence="10" type="ORF">Hamer_G020845</name>
</gene>
<evidence type="ECO:0000313" key="10">
    <source>
        <dbReference type="EMBL" id="KAG7168678.1"/>
    </source>
</evidence>
<feature type="region of interest" description="Disordered" evidence="8">
    <location>
        <begin position="634"/>
        <end position="654"/>
    </location>
</feature>
<keyword evidence="4" id="KW-0653">Protein transport</keyword>
<proteinExistence type="inferred from homology"/>
<protein>
    <submittedName>
        <fullName evidence="10">Solute carrier family 15 member 2-like</fullName>
    </submittedName>
</protein>
<evidence type="ECO:0000256" key="9">
    <source>
        <dbReference type="SAM" id="Phobius"/>
    </source>
</evidence>
<keyword evidence="4" id="KW-0571">Peptide transport</keyword>
<evidence type="ECO:0000256" key="3">
    <source>
        <dbReference type="ARBA" id="ARBA00022692"/>
    </source>
</evidence>
<dbReference type="Proteomes" id="UP000747542">
    <property type="component" value="Unassembled WGS sequence"/>
</dbReference>
<feature type="transmembrane region" description="Helical" evidence="9">
    <location>
        <begin position="113"/>
        <end position="136"/>
    </location>
</feature>
<dbReference type="PANTHER" id="PTHR11654">
    <property type="entry name" value="OLIGOPEPTIDE TRANSPORTER-RELATED"/>
    <property type="match status" value="1"/>
</dbReference>
<keyword evidence="11" id="KW-1185">Reference proteome</keyword>
<feature type="transmembrane region" description="Helical" evidence="9">
    <location>
        <begin position="143"/>
        <end position="161"/>
    </location>
</feature>
<feature type="transmembrane region" description="Helical" evidence="9">
    <location>
        <begin position="567"/>
        <end position="587"/>
    </location>
</feature>
<evidence type="ECO:0000256" key="8">
    <source>
        <dbReference type="SAM" id="MobiDB-lite"/>
    </source>
</evidence>
<evidence type="ECO:0000256" key="5">
    <source>
        <dbReference type="ARBA" id="ARBA00022989"/>
    </source>
</evidence>
<dbReference type="PROSITE" id="PS01023">
    <property type="entry name" value="PTR2_2"/>
    <property type="match status" value="1"/>
</dbReference>
<keyword evidence="6 9" id="KW-0472">Membrane</keyword>
<dbReference type="InterPro" id="IPR000109">
    <property type="entry name" value="POT_fam"/>
</dbReference>
<comment type="subcellular location">
    <subcellularLocation>
        <location evidence="1 7">Membrane</location>
        <topology evidence="1 7">Multi-pass membrane protein</topology>
    </subcellularLocation>
</comment>
<evidence type="ECO:0000256" key="1">
    <source>
        <dbReference type="ARBA" id="ARBA00004141"/>
    </source>
</evidence>